<reference evidence="5 6" key="1">
    <citation type="submission" date="2018-12" db="EMBL/GenBank/DDBJ databases">
        <authorList>
            <person name="Sun L."/>
            <person name="Chen Z."/>
        </authorList>
    </citation>
    <scope>NUCLEOTIDE SEQUENCE [LARGE SCALE GENOMIC DNA]</scope>
    <source>
        <strain evidence="5 6">LMG 29736</strain>
    </source>
</reference>
<dbReference type="Pfam" id="PF12833">
    <property type="entry name" value="HTH_18"/>
    <property type="match status" value="1"/>
</dbReference>
<keyword evidence="2" id="KW-0238">DNA-binding</keyword>
<dbReference type="PANTHER" id="PTHR47893">
    <property type="entry name" value="REGULATORY PROTEIN PCHR"/>
    <property type="match status" value="1"/>
</dbReference>
<sequence>MNLQMNTQNLGCLFEKLNDVTVLSQKQNYQKYRLPLQSGAGHVKRICLRDGMEINWFDANFDEPIALDIDVQYPHLEIAYTLEGQAYWEAAGEPRSYDLSAGVSTFSYIRDKNLHAEFSPSERMSHMELRIDIRQLNELLPELSGISNKAFFCRQLAASPHVSRIVEEMKQCPYTGTLQKLYLEGKAFELLVYHLDGVQKEEEQSRSASKLKVHDIRCLHQAKEILSGTWKEPPSLLELARMIGLNDYKLKLGFKELFGTTVFGYVRGLRMNEAHKILEQGKVNVSEAASMVGYNNLSHFAKLFRKTYGYNPSEVQKSYDSYSR</sequence>
<dbReference type="PROSITE" id="PS01124">
    <property type="entry name" value="HTH_ARAC_FAMILY_2"/>
    <property type="match status" value="1"/>
</dbReference>
<dbReference type="Proteomes" id="UP000287296">
    <property type="component" value="Unassembled WGS sequence"/>
</dbReference>
<keyword evidence="1" id="KW-0805">Transcription regulation</keyword>
<dbReference type="SUPFAM" id="SSF46689">
    <property type="entry name" value="Homeodomain-like"/>
    <property type="match status" value="1"/>
</dbReference>
<dbReference type="GO" id="GO:0043565">
    <property type="term" value="F:sequence-specific DNA binding"/>
    <property type="evidence" value="ECO:0007669"/>
    <property type="project" value="InterPro"/>
</dbReference>
<evidence type="ECO:0000313" key="6">
    <source>
        <dbReference type="Proteomes" id="UP000287296"/>
    </source>
</evidence>
<dbReference type="SMART" id="SM00342">
    <property type="entry name" value="HTH_ARAC"/>
    <property type="match status" value="1"/>
</dbReference>
<dbReference type="InterPro" id="IPR018062">
    <property type="entry name" value="HTH_AraC-typ_CS"/>
</dbReference>
<dbReference type="OrthoDB" id="9782503at2"/>
<dbReference type="GO" id="GO:0003700">
    <property type="term" value="F:DNA-binding transcription factor activity"/>
    <property type="evidence" value="ECO:0007669"/>
    <property type="project" value="InterPro"/>
</dbReference>
<keyword evidence="3" id="KW-0804">Transcription</keyword>
<dbReference type="RefSeq" id="WP_120116288.1">
    <property type="nucleotide sequence ID" value="NZ_QYTW02000012.1"/>
</dbReference>
<dbReference type="InterPro" id="IPR009057">
    <property type="entry name" value="Homeodomain-like_sf"/>
</dbReference>
<evidence type="ECO:0000259" key="4">
    <source>
        <dbReference type="PROSITE" id="PS01124"/>
    </source>
</evidence>
<name>A0A429X7D4_SIMTE</name>
<dbReference type="PROSITE" id="PS00041">
    <property type="entry name" value="HTH_ARAC_FAMILY_1"/>
    <property type="match status" value="1"/>
</dbReference>
<dbReference type="PRINTS" id="PR00032">
    <property type="entry name" value="HTHARAC"/>
</dbReference>
<evidence type="ECO:0000256" key="3">
    <source>
        <dbReference type="ARBA" id="ARBA00023163"/>
    </source>
</evidence>
<gene>
    <name evidence="5" type="ORF">D5F11_012795</name>
</gene>
<accession>A0A429X7D4</accession>
<dbReference type="InterPro" id="IPR053142">
    <property type="entry name" value="PchR_regulatory_protein"/>
</dbReference>
<dbReference type="InterPro" id="IPR018060">
    <property type="entry name" value="HTH_AraC"/>
</dbReference>
<dbReference type="Gene3D" id="1.10.10.60">
    <property type="entry name" value="Homeodomain-like"/>
    <property type="match status" value="2"/>
</dbReference>
<evidence type="ECO:0000256" key="1">
    <source>
        <dbReference type="ARBA" id="ARBA00023015"/>
    </source>
</evidence>
<proteinExistence type="predicted"/>
<protein>
    <submittedName>
        <fullName evidence="5">AraC family transcriptional regulator</fullName>
    </submittedName>
</protein>
<dbReference type="PANTHER" id="PTHR47893:SF1">
    <property type="entry name" value="REGULATORY PROTEIN PCHR"/>
    <property type="match status" value="1"/>
</dbReference>
<dbReference type="AlphaFoldDB" id="A0A429X7D4"/>
<comment type="caution">
    <text evidence="5">The sequence shown here is derived from an EMBL/GenBank/DDBJ whole genome shotgun (WGS) entry which is preliminary data.</text>
</comment>
<organism evidence="5 6">
    <name type="scientific">Siminovitchia terrae</name>
    <name type="common">Bacillus terrae</name>
    <dbReference type="NCBI Taxonomy" id="1914933"/>
    <lineage>
        <taxon>Bacteria</taxon>
        <taxon>Bacillati</taxon>
        <taxon>Bacillota</taxon>
        <taxon>Bacilli</taxon>
        <taxon>Bacillales</taxon>
        <taxon>Bacillaceae</taxon>
        <taxon>Siminovitchia</taxon>
    </lineage>
</organism>
<feature type="domain" description="HTH araC/xylS-type" evidence="4">
    <location>
        <begin position="220"/>
        <end position="318"/>
    </location>
</feature>
<evidence type="ECO:0000256" key="2">
    <source>
        <dbReference type="ARBA" id="ARBA00023125"/>
    </source>
</evidence>
<dbReference type="InterPro" id="IPR020449">
    <property type="entry name" value="Tscrpt_reg_AraC-type_HTH"/>
</dbReference>
<evidence type="ECO:0000313" key="5">
    <source>
        <dbReference type="EMBL" id="RST59230.1"/>
    </source>
</evidence>
<dbReference type="EMBL" id="QYTW02000012">
    <property type="protein sequence ID" value="RST59230.1"/>
    <property type="molecule type" value="Genomic_DNA"/>
</dbReference>